<dbReference type="RefSeq" id="WP_108738441.1">
    <property type="nucleotide sequence ID" value="NZ_CP020919.1"/>
</dbReference>
<dbReference type="PROSITE" id="PS51068">
    <property type="entry name" value="FPG_CAT"/>
    <property type="match status" value="1"/>
</dbReference>
<dbReference type="SUPFAM" id="SSF81624">
    <property type="entry name" value="N-terminal domain of MutM-like DNA repair proteins"/>
    <property type="match status" value="1"/>
</dbReference>
<dbReference type="GO" id="GO:0008534">
    <property type="term" value="F:oxidized purine nucleobase lesion DNA N-glycosylase activity"/>
    <property type="evidence" value="ECO:0007669"/>
    <property type="project" value="UniProtKB-EC"/>
</dbReference>
<keyword evidence="3" id="KW-0227">DNA damage</keyword>
<accession>A0A2S1LT92</accession>
<name>A0A2S1LT92_9FLAO</name>
<dbReference type="GO" id="GO:0008270">
    <property type="term" value="F:zinc ion binding"/>
    <property type="evidence" value="ECO:0007669"/>
    <property type="project" value="InterPro"/>
</dbReference>
<dbReference type="SMART" id="SM01232">
    <property type="entry name" value="H2TH"/>
    <property type="match status" value="1"/>
</dbReference>
<sequence>MPEGPSIVILKEQVASFTGKKIISATGNAKIDIQRLENKKILAFKTWGKHFLICFDTFTIRIHLLLFGTYRINEKKDALIRLGLTFKDGEINFYTCSVKILEGKLNDYYDWSADVMNDHWDPEKAKVKLKEFPDKMICDILLEQDIFSGVGNIIKNEVLYRVRVHPETLTGNIPLSKIDEIIAEAQNYSFEFLDWKKKNVLKKHWLAHGKKTCLRCNLPLIKEYTGFKKRRSFFCENCQIHY</sequence>
<keyword evidence="5" id="KW-0238">DNA-binding</keyword>
<dbReference type="PANTHER" id="PTHR22993:SF9">
    <property type="entry name" value="FORMAMIDOPYRIMIDINE-DNA GLYCOSYLASE"/>
    <property type="match status" value="1"/>
</dbReference>
<evidence type="ECO:0000256" key="5">
    <source>
        <dbReference type="ARBA" id="ARBA00023125"/>
    </source>
</evidence>
<keyword evidence="12" id="KW-1185">Reference proteome</keyword>
<dbReference type="Pfam" id="PF01149">
    <property type="entry name" value="Fapy_DNA_glyco"/>
    <property type="match status" value="1"/>
</dbReference>
<dbReference type="SMART" id="SM00898">
    <property type="entry name" value="Fapy_DNA_glyco"/>
    <property type="match status" value="1"/>
</dbReference>
<gene>
    <name evidence="11" type="ORF">FK004_17750</name>
</gene>
<keyword evidence="8" id="KW-0511">Multifunctional enzyme</keyword>
<evidence type="ECO:0000256" key="9">
    <source>
        <dbReference type="ARBA" id="ARBA00023295"/>
    </source>
</evidence>
<dbReference type="Proteomes" id="UP000244677">
    <property type="component" value="Chromosome"/>
</dbReference>
<feature type="domain" description="Formamidopyrimidine-DNA glycosylase catalytic" evidence="10">
    <location>
        <begin position="2"/>
        <end position="89"/>
    </location>
</feature>
<dbReference type="KEGG" id="fki:FK004_17750"/>
<evidence type="ECO:0000256" key="3">
    <source>
        <dbReference type="ARBA" id="ARBA00022763"/>
    </source>
</evidence>
<dbReference type="GO" id="GO:0016829">
    <property type="term" value="F:lyase activity"/>
    <property type="evidence" value="ECO:0007669"/>
    <property type="project" value="UniProtKB-KW"/>
</dbReference>
<keyword evidence="4" id="KW-0378">Hydrolase</keyword>
<dbReference type="GO" id="GO:0003906">
    <property type="term" value="F:DNA-(apurinic or apyrimidinic site) endonuclease activity"/>
    <property type="evidence" value="ECO:0007669"/>
    <property type="project" value="InterPro"/>
</dbReference>
<organism evidence="11 12">
    <name type="scientific">Flavobacterium kingsejongi</name>
    <dbReference type="NCBI Taxonomy" id="1678728"/>
    <lineage>
        <taxon>Bacteria</taxon>
        <taxon>Pseudomonadati</taxon>
        <taxon>Bacteroidota</taxon>
        <taxon>Flavobacteriia</taxon>
        <taxon>Flavobacteriales</taxon>
        <taxon>Flavobacteriaceae</taxon>
        <taxon>Flavobacterium</taxon>
    </lineage>
</organism>
<dbReference type="InterPro" id="IPR035937">
    <property type="entry name" value="FPG_N"/>
</dbReference>
<dbReference type="EMBL" id="CP020919">
    <property type="protein sequence ID" value="AWG26944.1"/>
    <property type="molecule type" value="Genomic_DNA"/>
</dbReference>
<dbReference type="InterPro" id="IPR012319">
    <property type="entry name" value="FPG_cat"/>
</dbReference>
<evidence type="ECO:0000256" key="4">
    <source>
        <dbReference type="ARBA" id="ARBA00022801"/>
    </source>
</evidence>
<keyword evidence="11" id="KW-0540">Nuclease</keyword>
<protein>
    <submittedName>
        <fullName evidence="11">Endonuclease</fullName>
    </submittedName>
</protein>
<evidence type="ECO:0000256" key="7">
    <source>
        <dbReference type="ARBA" id="ARBA00023239"/>
    </source>
</evidence>
<evidence type="ECO:0000256" key="6">
    <source>
        <dbReference type="ARBA" id="ARBA00023204"/>
    </source>
</evidence>
<dbReference type="Gene3D" id="1.10.8.50">
    <property type="match status" value="1"/>
</dbReference>
<reference evidence="11 12" key="1">
    <citation type="submission" date="2017-04" db="EMBL/GenBank/DDBJ databases">
        <title>Complete genome sequence of Flavobacterium kingsejong AJ004.</title>
        <authorList>
            <person name="Lee P.C."/>
        </authorList>
    </citation>
    <scope>NUCLEOTIDE SEQUENCE [LARGE SCALE GENOMIC DNA]</scope>
    <source>
        <strain evidence="11 12">AJ004</strain>
    </source>
</reference>
<dbReference type="CDD" id="cd08974">
    <property type="entry name" value="BaFpgNei_N_2"/>
    <property type="match status" value="1"/>
</dbReference>
<evidence type="ECO:0000313" key="12">
    <source>
        <dbReference type="Proteomes" id="UP000244677"/>
    </source>
</evidence>
<dbReference type="OrthoDB" id="9800855at2"/>
<keyword evidence="7" id="KW-0456">Lyase</keyword>
<dbReference type="Pfam" id="PF06831">
    <property type="entry name" value="H2TH"/>
    <property type="match status" value="1"/>
</dbReference>
<evidence type="ECO:0000313" key="11">
    <source>
        <dbReference type="EMBL" id="AWG26944.1"/>
    </source>
</evidence>
<dbReference type="Gene3D" id="3.20.190.10">
    <property type="entry name" value="MutM-like, N-terminal"/>
    <property type="match status" value="1"/>
</dbReference>
<dbReference type="GO" id="GO:0003684">
    <property type="term" value="F:damaged DNA binding"/>
    <property type="evidence" value="ECO:0007669"/>
    <property type="project" value="InterPro"/>
</dbReference>
<dbReference type="InterPro" id="IPR010979">
    <property type="entry name" value="Ribosomal_uS13-like_H2TH"/>
</dbReference>
<dbReference type="SUPFAM" id="SSF46946">
    <property type="entry name" value="S13-like H2TH domain"/>
    <property type="match status" value="1"/>
</dbReference>
<dbReference type="AlphaFoldDB" id="A0A2S1LT92"/>
<evidence type="ECO:0000256" key="2">
    <source>
        <dbReference type="ARBA" id="ARBA00009409"/>
    </source>
</evidence>
<evidence type="ECO:0000256" key="1">
    <source>
        <dbReference type="ARBA" id="ARBA00001668"/>
    </source>
</evidence>
<dbReference type="GO" id="GO:0006284">
    <property type="term" value="P:base-excision repair"/>
    <property type="evidence" value="ECO:0007669"/>
    <property type="project" value="InterPro"/>
</dbReference>
<keyword evidence="9" id="KW-0326">Glycosidase</keyword>
<evidence type="ECO:0000259" key="10">
    <source>
        <dbReference type="PROSITE" id="PS51068"/>
    </source>
</evidence>
<comment type="catalytic activity">
    <reaction evidence="1">
        <text>Hydrolysis of DNA containing ring-opened 7-methylguanine residues, releasing 2,6-diamino-4-hydroxy-5-(N-methyl)formamidopyrimidine.</text>
        <dbReference type="EC" id="3.2.2.23"/>
    </reaction>
</comment>
<dbReference type="PANTHER" id="PTHR22993">
    <property type="entry name" value="FORMAMIDOPYRIMIDINE-DNA GLYCOSYLASE"/>
    <property type="match status" value="1"/>
</dbReference>
<keyword evidence="11" id="KW-0255">Endonuclease</keyword>
<keyword evidence="6" id="KW-0234">DNA repair</keyword>
<evidence type="ECO:0000256" key="8">
    <source>
        <dbReference type="ARBA" id="ARBA00023268"/>
    </source>
</evidence>
<comment type="similarity">
    <text evidence="2">Belongs to the FPG family.</text>
</comment>
<proteinExistence type="inferred from homology"/>
<dbReference type="InterPro" id="IPR015886">
    <property type="entry name" value="H2TH_FPG"/>
</dbReference>